<gene>
    <name evidence="7" type="ORF">BOX17_01045</name>
</gene>
<keyword evidence="8" id="KW-1185">Reference proteome</keyword>
<dbReference type="RefSeq" id="WP_071941653.1">
    <property type="nucleotide sequence ID" value="NZ_CP018139.1"/>
</dbReference>
<dbReference type="GO" id="GO:0016491">
    <property type="term" value="F:oxidoreductase activity"/>
    <property type="evidence" value="ECO:0007669"/>
    <property type="project" value="InterPro"/>
</dbReference>
<dbReference type="KEGG" id="hsi:BOX17_01045"/>
<evidence type="ECO:0000256" key="5">
    <source>
        <dbReference type="ARBA" id="ARBA00023027"/>
    </source>
</evidence>
<organism evidence="7 8">
    <name type="scientific">Halomonas aestuarii</name>
    <dbReference type="NCBI Taxonomy" id="1897729"/>
    <lineage>
        <taxon>Bacteria</taxon>
        <taxon>Pseudomonadati</taxon>
        <taxon>Pseudomonadota</taxon>
        <taxon>Gammaproteobacteria</taxon>
        <taxon>Oceanospirillales</taxon>
        <taxon>Halomonadaceae</taxon>
        <taxon>Halomonas</taxon>
    </lineage>
</organism>
<keyword evidence="5" id="KW-0520">NAD</keyword>
<dbReference type="AlphaFoldDB" id="A0A1J0VCB3"/>
<feature type="domain" description="Amine oxidase" evidence="6">
    <location>
        <begin position="19"/>
        <end position="301"/>
    </location>
</feature>
<dbReference type="OrthoDB" id="9774675at2"/>
<dbReference type="InterPro" id="IPR036188">
    <property type="entry name" value="FAD/NAD-bd_sf"/>
</dbReference>
<evidence type="ECO:0000259" key="6">
    <source>
        <dbReference type="Pfam" id="PF01593"/>
    </source>
</evidence>
<evidence type="ECO:0000256" key="2">
    <source>
        <dbReference type="ARBA" id="ARBA00022729"/>
    </source>
</evidence>
<evidence type="ECO:0000313" key="7">
    <source>
        <dbReference type="EMBL" id="APE29665.1"/>
    </source>
</evidence>
<dbReference type="InterPro" id="IPR002937">
    <property type="entry name" value="Amino_oxidase"/>
</dbReference>
<dbReference type="Pfam" id="PF01593">
    <property type="entry name" value="Amino_oxidase"/>
    <property type="match status" value="1"/>
</dbReference>
<keyword evidence="4" id="KW-0521">NADP</keyword>
<dbReference type="InterPro" id="IPR052206">
    <property type="entry name" value="Retinol_saturase"/>
</dbReference>
<proteinExistence type="predicted"/>
<dbReference type="PANTHER" id="PTHR46091">
    <property type="entry name" value="BLR7054 PROTEIN"/>
    <property type="match status" value="1"/>
</dbReference>
<dbReference type="SUPFAM" id="SSF51905">
    <property type="entry name" value="FAD/NAD(P)-binding domain"/>
    <property type="match status" value="1"/>
</dbReference>
<keyword evidence="2" id="KW-0732">Signal</keyword>
<reference evidence="8" key="1">
    <citation type="submission" date="2016-11" db="EMBL/GenBank/DDBJ databases">
        <title>Halolamina sediminis sp. nov., an extremely halophilic archaeon isolated from solar salt.</title>
        <authorList>
            <person name="Koh H.-W."/>
            <person name="Rani S."/>
            <person name="Park S.-J."/>
        </authorList>
    </citation>
    <scope>NUCLEOTIDE SEQUENCE [LARGE SCALE GENOMIC DNA]</scope>
    <source>
        <strain evidence="8">Hb3</strain>
    </source>
</reference>
<evidence type="ECO:0000256" key="1">
    <source>
        <dbReference type="ARBA" id="ARBA00022630"/>
    </source>
</evidence>
<dbReference type="Gene3D" id="3.50.50.60">
    <property type="entry name" value="FAD/NAD(P)-binding domain"/>
    <property type="match status" value="2"/>
</dbReference>
<name>A0A1J0VCB3_9GAMM</name>
<dbReference type="Proteomes" id="UP000181985">
    <property type="component" value="Chromosome"/>
</dbReference>
<accession>A0A1J0VCB3</accession>
<protein>
    <recommendedName>
        <fullName evidence="6">Amine oxidase domain-containing protein</fullName>
    </recommendedName>
</protein>
<keyword evidence="3" id="KW-0274">FAD</keyword>
<evidence type="ECO:0000256" key="3">
    <source>
        <dbReference type="ARBA" id="ARBA00022827"/>
    </source>
</evidence>
<dbReference type="PANTHER" id="PTHR46091:SF3">
    <property type="entry name" value="AMINE OXIDASE DOMAIN-CONTAINING PROTEIN"/>
    <property type="match status" value="1"/>
</dbReference>
<sequence>MTAKQSANEFDVIVIGSGMGGMTTAAALSRLDHKVLLLEQAQAFGGLTHSFSRNGFTWDVGLHYCGTFGHDQPAGRILDWLSGGTIEFRSVGTVYDTLHFPDGFEISVGRPAEAYKMELKDHFPDNVAEIDAYFQALLSAEEAGHMVGAERAIPEPFRSAHHWWNKRKIQRWCSRTTAEVIAELISNPKLASVLSAQWGTYGGNPKEASFAFHATVMGHYLEGAGYPVGGAAAIAKGLVPVIEAAGGSARTGMSVSEILLEDDKAVGVRTKSGEEFNAPFIVSAIGAGETVKHLLPEKIREQDWAREIATFKPSICHFDLFLGFEGDIAKHGATRSNHWFYDSWDTNDAIFAAPGNEPIPMMFVSFGSLKDATHEPGPSNRHTGDMLVWADWSSVAEFANGGAEQRPEEWAVFKQSIESRMLACFEEKFPDLAPLVVYRELGTPLATASFTGHEKGGFYGVETSPRRLLSDALNARTPVPGLFLSGQDVMSPGIAGALTGGMLGAAAIDPRVFQKLR</sequence>
<keyword evidence="1" id="KW-0285">Flavoprotein</keyword>
<evidence type="ECO:0000256" key="4">
    <source>
        <dbReference type="ARBA" id="ARBA00022857"/>
    </source>
</evidence>
<evidence type="ECO:0000313" key="8">
    <source>
        <dbReference type="Proteomes" id="UP000181985"/>
    </source>
</evidence>
<dbReference type="EMBL" id="CP018139">
    <property type="protein sequence ID" value="APE29665.1"/>
    <property type="molecule type" value="Genomic_DNA"/>
</dbReference>